<protein>
    <submittedName>
        <fullName evidence="2">Uncharacterized protein</fullName>
    </submittedName>
</protein>
<feature type="transmembrane region" description="Helical" evidence="1">
    <location>
        <begin position="20"/>
        <end position="38"/>
    </location>
</feature>
<gene>
    <name evidence="2" type="ORF">BTO14_10645</name>
</gene>
<evidence type="ECO:0000313" key="2">
    <source>
        <dbReference type="EMBL" id="PQJ68522.1"/>
    </source>
</evidence>
<accession>A0A2P6C6I9</accession>
<dbReference type="EMBL" id="MSCK01000002">
    <property type="protein sequence ID" value="PQJ68522.1"/>
    <property type="molecule type" value="Genomic_DNA"/>
</dbReference>
<evidence type="ECO:0000313" key="3">
    <source>
        <dbReference type="Proteomes" id="UP000247345"/>
    </source>
</evidence>
<comment type="caution">
    <text evidence="2">The sequence shown here is derived from an EMBL/GenBank/DDBJ whole genome shotgun (WGS) entry which is preliminary data.</text>
</comment>
<feature type="transmembrane region" description="Helical" evidence="1">
    <location>
        <begin position="53"/>
        <end position="73"/>
    </location>
</feature>
<organism evidence="2 3">
    <name type="scientific">Polaribacter butkevichii</name>
    <dbReference type="NCBI Taxonomy" id="218490"/>
    <lineage>
        <taxon>Bacteria</taxon>
        <taxon>Pseudomonadati</taxon>
        <taxon>Bacteroidota</taxon>
        <taxon>Flavobacteriia</taxon>
        <taxon>Flavobacteriales</taxon>
        <taxon>Flavobacteriaceae</taxon>
    </lineage>
</organism>
<name>A0A2P6C6I9_9FLAO</name>
<dbReference type="RefSeq" id="WP_105049461.1">
    <property type="nucleotide sequence ID" value="NZ_CP150661.1"/>
</dbReference>
<dbReference type="Proteomes" id="UP000247345">
    <property type="component" value="Unassembled WGS sequence"/>
</dbReference>
<keyword evidence="1" id="KW-0812">Transmembrane</keyword>
<evidence type="ECO:0000256" key="1">
    <source>
        <dbReference type="SAM" id="Phobius"/>
    </source>
</evidence>
<proteinExistence type="predicted"/>
<sequence length="159" mass="19048">MKSKGVLKIVSVKRAWYERLLAAVFYAATVNVIFLFYLNNSVSFTEKYYIKSLRLLSSLIFVFSFGVRFSYLVNHHFNFDLMKYRIYWSVGPFGFGKWQDFKKLDRVSTFLNKRKECEVNIWDVKNKRYRIAVFDEIDNAVIYGRDLAKNLEIKFLERN</sequence>
<keyword evidence="3" id="KW-1185">Reference proteome</keyword>
<keyword evidence="1" id="KW-0472">Membrane</keyword>
<keyword evidence="1" id="KW-1133">Transmembrane helix</keyword>
<dbReference type="OrthoDB" id="1200950at2"/>
<reference evidence="2 3" key="1">
    <citation type="submission" date="2016-12" db="EMBL/GenBank/DDBJ databases">
        <title>Trade-off between light-utilization and light-protection in marine flavobacteria.</title>
        <authorList>
            <person name="Kumagai Y."/>
            <person name="Yoshizawa S."/>
            <person name="Kogure K."/>
            <person name="Iwasaki W."/>
        </authorList>
    </citation>
    <scope>NUCLEOTIDE SEQUENCE [LARGE SCALE GENOMIC DNA]</scope>
    <source>
        <strain evidence="2 3">KCTC 12100</strain>
    </source>
</reference>
<dbReference type="AlphaFoldDB" id="A0A2P6C6I9"/>